<name>A0A1V3WPJ1_MYCKA</name>
<keyword evidence="3" id="KW-0067">ATP-binding</keyword>
<keyword evidence="2 5" id="KW-0378">Hydrolase</keyword>
<evidence type="ECO:0000256" key="2">
    <source>
        <dbReference type="ARBA" id="ARBA00022801"/>
    </source>
</evidence>
<dbReference type="InterPro" id="IPR029000">
    <property type="entry name" value="Cyclophilin-like_dom_sf"/>
</dbReference>
<evidence type="ECO:0000313" key="5">
    <source>
        <dbReference type="EMBL" id="OOK68904.1"/>
    </source>
</evidence>
<dbReference type="GO" id="GO:0005524">
    <property type="term" value="F:ATP binding"/>
    <property type="evidence" value="ECO:0007669"/>
    <property type="project" value="UniProtKB-KW"/>
</dbReference>
<sequence>MVPAGSVALAGEFSAIYPRQSPGGWQIIGHTEVVLWDVTRPNPALLMQGMWVRFRAA</sequence>
<dbReference type="Proteomes" id="UP000189229">
    <property type="component" value="Unassembled WGS sequence"/>
</dbReference>
<dbReference type="InterPro" id="IPR010016">
    <property type="entry name" value="PxpB"/>
</dbReference>
<organism evidence="5 6">
    <name type="scientific">Mycobacterium kansasii</name>
    <dbReference type="NCBI Taxonomy" id="1768"/>
    <lineage>
        <taxon>Bacteria</taxon>
        <taxon>Bacillati</taxon>
        <taxon>Actinomycetota</taxon>
        <taxon>Actinomycetes</taxon>
        <taxon>Mycobacteriales</taxon>
        <taxon>Mycobacteriaceae</taxon>
        <taxon>Mycobacterium</taxon>
    </lineage>
</organism>
<dbReference type="EMBL" id="MVBM01000007">
    <property type="protein sequence ID" value="OOK68904.1"/>
    <property type="molecule type" value="Genomic_DNA"/>
</dbReference>
<dbReference type="SUPFAM" id="SSF50891">
    <property type="entry name" value="Cyclophilin-like"/>
    <property type="match status" value="1"/>
</dbReference>
<evidence type="ECO:0000313" key="6">
    <source>
        <dbReference type="Proteomes" id="UP000189229"/>
    </source>
</evidence>
<reference evidence="5 6" key="1">
    <citation type="submission" date="2017-02" db="EMBL/GenBank/DDBJ databases">
        <title>Complete genome sequences of Mycobacterium kansasii strains isolated from rhesus macaques.</title>
        <authorList>
            <person name="Panda A."/>
            <person name="Nagaraj S."/>
            <person name="Zhao X."/>
            <person name="Tettelin H."/>
            <person name="Detolla L.J."/>
        </authorList>
    </citation>
    <scope>NUCLEOTIDE SEQUENCE [LARGE SCALE GENOMIC DNA]</scope>
    <source>
        <strain evidence="5 6">11-3813</strain>
    </source>
</reference>
<protein>
    <submittedName>
        <fullName evidence="5">Allophanate hydrolase subunit 1 family protein</fullName>
    </submittedName>
</protein>
<dbReference type="PANTHER" id="PTHR34698">
    <property type="entry name" value="5-OXOPROLINASE SUBUNIT B"/>
    <property type="match status" value="1"/>
</dbReference>
<comment type="caution">
    <text evidence="5">The sequence shown here is derived from an EMBL/GenBank/DDBJ whole genome shotgun (WGS) entry which is preliminary data.</text>
</comment>
<accession>A0A1V3WPJ1</accession>
<dbReference type="Gene3D" id="2.40.100.10">
    <property type="entry name" value="Cyclophilin-like"/>
    <property type="match status" value="1"/>
</dbReference>
<dbReference type="AlphaFoldDB" id="A0A1V3WPJ1"/>
<feature type="domain" description="Carboxyltransferase" evidence="4">
    <location>
        <begin position="2"/>
        <end position="46"/>
    </location>
</feature>
<dbReference type="InterPro" id="IPR003833">
    <property type="entry name" value="CT_C_D"/>
</dbReference>
<evidence type="ECO:0000256" key="1">
    <source>
        <dbReference type="ARBA" id="ARBA00022741"/>
    </source>
</evidence>
<gene>
    <name evidence="5" type="ORF">BZL30_6922</name>
</gene>
<evidence type="ECO:0000259" key="4">
    <source>
        <dbReference type="Pfam" id="PF02682"/>
    </source>
</evidence>
<evidence type="ECO:0000256" key="3">
    <source>
        <dbReference type="ARBA" id="ARBA00022840"/>
    </source>
</evidence>
<keyword evidence="1" id="KW-0547">Nucleotide-binding</keyword>
<dbReference type="PANTHER" id="PTHR34698:SF2">
    <property type="entry name" value="5-OXOPROLINASE SUBUNIT B"/>
    <property type="match status" value="1"/>
</dbReference>
<dbReference type="Pfam" id="PF02682">
    <property type="entry name" value="CT_C_D"/>
    <property type="match status" value="1"/>
</dbReference>
<proteinExistence type="predicted"/>
<dbReference type="GO" id="GO:0016787">
    <property type="term" value="F:hydrolase activity"/>
    <property type="evidence" value="ECO:0007669"/>
    <property type="project" value="UniProtKB-KW"/>
</dbReference>